<dbReference type="InterPro" id="IPR036322">
    <property type="entry name" value="WD40_repeat_dom_sf"/>
</dbReference>
<accession>X6P697</accession>
<keyword evidence="1 3" id="KW-0853">WD repeat</keyword>
<dbReference type="PROSITE" id="PS00678">
    <property type="entry name" value="WD_REPEATS_1"/>
    <property type="match status" value="5"/>
</dbReference>
<feature type="repeat" description="WD" evidence="3">
    <location>
        <begin position="286"/>
        <end position="334"/>
    </location>
</feature>
<dbReference type="Proteomes" id="UP000023152">
    <property type="component" value="Unassembled WGS sequence"/>
</dbReference>
<feature type="repeat" description="WD" evidence="3">
    <location>
        <begin position="88"/>
        <end position="131"/>
    </location>
</feature>
<reference evidence="4 5" key="1">
    <citation type="journal article" date="2013" name="Curr. Biol.">
        <title>The Genome of the Foraminiferan Reticulomyxa filosa.</title>
        <authorList>
            <person name="Glockner G."/>
            <person name="Hulsmann N."/>
            <person name="Schleicher M."/>
            <person name="Noegel A.A."/>
            <person name="Eichinger L."/>
            <person name="Gallinger C."/>
            <person name="Pawlowski J."/>
            <person name="Sierra R."/>
            <person name="Euteneuer U."/>
            <person name="Pillet L."/>
            <person name="Moustafa A."/>
            <person name="Platzer M."/>
            <person name="Groth M."/>
            <person name="Szafranski K."/>
            <person name="Schliwa M."/>
        </authorList>
    </citation>
    <scope>NUCLEOTIDE SEQUENCE [LARGE SCALE GENOMIC DNA]</scope>
</reference>
<dbReference type="PRINTS" id="PR00320">
    <property type="entry name" value="GPROTEINBRPT"/>
</dbReference>
<dbReference type="SMART" id="SM00320">
    <property type="entry name" value="WD40"/>
    <property type="match status" value="6"/>
</dbReference>
<dbReference type="PROSITE" id="PS50082">
    <property type="entry name" value="WD_REPEATS_2"/>
    <property type="match status" value="6"/>
</dbReference>
<dbReference type="InterPro" id="IPR019775">
    <property type="entry name" value="WD40_repeat_CS"/>
</dbReference>
<keyword evidence="5" id="KW-1185">Reference proteome</keyword>
<dbReference type="SUPFAM" id="SSF50978">
    <property type="entry name" value="WD40 repeat-like"/>
    <property type="match status" value="1"/>
</dbReference>
<protein>
    <submittedName>
        <fullName evidence="4">WD-repeat protein</fullName>
    </submittedName>
</protein>
<feature type="repeat" description="WD" evidence="3">
    <location>
        <begin position="259"/>
        <end position="285"/>
    </location>
</feature>
<keyword evidence="2" id="KW-0677">Repeat</keyword>
<dbReference type="Gene3D" id="2.130.10.10">
    <property type="entry name" value="YVTN repeat-like/Quinoprotein amine dehydrogenase"/>
    <property type="match status" value="2"/>
</dbReference>
<comment type="caution">
    <text evidence="4">The sequence shown here is derived from an EMBL/GenBank/DDBJ whole genome shotgun (WGS) entry which is preliminary data.</text>
</comment>
<dbReference type="EMBL" id="ASPP01003240">
    <property type="protein sequence ID" value="ETO33638.1"/>
    <property type="molecule type" value="Genomic_DNA"/>
</dbReference>
<organism evidence="4 5">
    <name type="scientific">Reticulomyxa filosa</name>
    <dbReference type="NCBI Taxonomy" id="46433"/>
    <lineage>
        <taxon>Eukaryota</taxon>
        <taxon>Sar</taxon>
        <taxon>Rhizaria</taxon>
        <taxon>Retaria</taxon>
        <taxon>Foraminifera</taxon>
        <taxon>Monothalamids</taxon>
        <taxon>Reticulomyxidae</taxon>
        <taxon>Reticulomyxa</taxon>
    </lineage>
</organism>
<dbReference type="AlphaFoldDB" id="X6P697"/>
<evidence type="ECO:0000256" key="2">
    <source>
        <dbReference type="ARBA" id="ARBA00022737"/>
    </source>
</evidence>
<dbReference type="PROSITE" id="PS50294">
    <property type="entry name" value="WD_REPEATS_REGION"/>
    <property type="match status" value="4"/>
</dbReference>
<gene>
    <name evidence="4" type="ORF">RFI_03466</name>
</gene>
<feature type="repeat" description="WD" evidence="3">
    <location>
        <begin position="132"/>
        <end position="179"/>
    </location>
</feature>
<evidence type="ECO:0000256" key="3">
    <source>
        <dbReference type="PROSITE-ProRule" id="PRU00221"/>
    </source>
</evidence>
<proteinExistence type="predicted"/>
<dbReference type="Pfam" id="PF00400">
    <property type="entry name" value="WD40"/>
    <property type="match status" value="6"/>
</dbReference>
<feature type="repeat" description="WD" evidence="3">
    <location>
        <begin position="335"/>
        <end position="386"/>
    </location>
</feature>
<evidence type="ECO:0000256" key="1">
    <source>
        <dbReference type="ARBA" id="ARBA00022574"/>
    </source>
</evidence>
<evidence type="ECO:0000313" key="5">
    <source>
        <dbReference type="Proteomes" id="UP000023152"/>
    </source>
</evidence>
<dbReference type="GO" id="GO:1990234">
    <property type="term" value="C:transferase complex"/>
    <property type="evidence" value="ECO:0007669"/>
    <property type="project" value="UniProtKB-ARBA"/>
</dbReference>
<dbReference type="InterPro" id="IPR001680">
    <property type="entry name" value="WD40_rpt"/>
</dbReference>
<sequence length="442" mass="49865">MSTHDNEKMSSIQPTLVSFSEEEVQAIAQHWIRMSDIKVGWIRDFNKLVVKYVMFLGFFPFNNKYIFIATPFLMFDTFHSSSKLLKSFTGHTYYVYSIDYSTLDGRNLLCSGSYDKRVCVWDVDAVKKIGSFNGHLDWVSCVKFSPYHYYNACRSVVCSSSNDKTIRFWDIKDNQPFQIFNEHNRGVCGITFSPFNGGRYLCSGSFDNTIRLWDVETSKSVHVFNGHTNGIWCVNMSPVQSNNNSDESKSDGIGVIGGNGYTICSGSFDRTIAIWDIETAQQSIVFKGHTGTVHSIKYGSNGLGNTGGSNTILSGAQDHSVRLWDIRSGEQLQVFDGHKSIVWAVEYSPFVLNNIDVGGNSNVICSGSFDNTVRFWDIRSNKKELFVIKGNDEEDKGIFCLAFASLRKKGKKQYTKNQIMIVVLIYVMVQGKAQFVFGDKCM</sequence>
<dbReference type="PANTHER" id="PTHR22847:SF637">
    <property type="entry name" value="WD REPEAT DOMAIN 5B"/>
    <property type="match status" value="1"/>
</dbReference>
<evidence type="ECO:0000313" key="4">
    <source>
        <dbReference type="EMBL" id="ETO33638.1"/>
    </source>
</evidence>
<dbReference type="CDD" id="cd00200">
    <property type="entry name" value="WD40"/>
    <property type="match status" value="1"/>
</dbReference>
<dbReference type="PANTHER" id="PTHR22847">
    <property type="entry name" value="WD40 REPEAT PROTEIN"/>
    <property type="match status" value="1"/>
</dbReference>
<dbReference type="InterPro" id="IPR015943">
    <property type="entry name" value="WD40/YVTN_repeat-like_dom_sf"/>
</dbReference>
<dbReference type="InterPro" id="IPR020472">
    <property type="entry name" value="WD40_PAC1"/>
</dbReference>
<name>X6P697_RETFI</name>
<feature type="repeat" description="WD" evidence="3">
    <location>
        <begin position="180"/>
        <end position="223"/>
    </location>
</feature>